<dbReference type="InterPro" id="IPR036721">
    <property type="entry name" value="RCK_C_sf"/>
</dbReference>
<feature type="transmembrane region" description="Helical" evidence="8">
    <location>
        <begin position="118"/>
        <end position="138"/>
    </location>
</feature>
<dbReference type="InterPro" id="IPR050144">
    <property type="entry name" value="AAE_transporter"/>
</dbReference>
<feature type="transmembrane region" description="Helical" evidence="8">
    <location>
        <begin position="472"/>
        <end position="494"/>
    </location>
</feature>
<evidence type="ECO:0000313" key="11">
    <source>
        <dbReference type="Proteomes" id="UP000004668"/>
    </source>
</evidence>
<dbReference type="Pfam" id="PF06826">
    <property type="entry name" value="Asp-Al_Ex"/>
    <property type="match status" value="2"/>
</dbReference>
<dbReference type="GO" id="GO:0008324">
    <property type="term" value="F:monoatomic cation transmembrane transporter activity"/>
    <property type="evidence" value="ECO:0007669"/>
    <property type="project" value="InterPro"/>
</dbReference>
<evidence type="ECO:0000256" key="3">
    <source>
        <dbReference type="ARBA" id="ARBA00022448"/>
    </source>
</evidence>
<gene>
    <name evidence="10" type="ORF">HMPREF0059_01284</name>
</gene>
<evidence type="ECO:0000256" key="7">
    <source>
        <dbReference type="ARBA" id="ARBA00023136"/>
    </source>
</evidence>
<feature type="transmembrane region" description="Helical" evidence="8">
    <location>
        <begin position="378"/>
        <end position="396"/>
    </location>
</feature>
<dbReference type="Pfam" id="PF02080">
    <property type="entry name" value="TrkA_C"/>
    <property type="match status" value="1"/>
</dbReference>
<feature type="transmembrane region" description="Helical" evidence="8">
    <location>
        <begin position="402"/>
        <end position="422"/>
    </location>
</feature>
<evidence type="ECO:0000313" key="10">
    <source>
        <dbReference type="EMBL" id="EGE38428.2"/>
    </source>
</evidence>
<dbReference type="eggNOG" id="COG2985">
    <property type="taxonomic scope" value="Bacteria"/>
</dbReference>
<keyword evidence="3" id="KW-0813">Transport</keyword>
<dbReference type="HOGENOM" id="CLU_035023_3_0_11"/>
<dbReference type="SUPFAM" id="SSF116726">
    <property type="entry name" value="TrkA C-terminal domain-like"/>
    <property type="match status" value="2"/>
</dbReference>
<evidence type="ECO:0000256" key="1">
    <source>
        <dbReference type="ARBA" id="ARBA00004651"/>
    </source>
</evidence>
<feature type="transmembrane region" description="Helical" evidence="8">
    <location>
        <begin position="91"/>
        <end position="111"/>
    </location>
</feature>
<evidence type="ECO:0000259" key="9">
    <source>
        <dbReference type="PROSITE" id="PS51202"/>
    </source>
</evidence>
<keyword evidence="5 8" id="KW-0812">Transmembrane</keyword>
<dbReference type="EMBL" id="ACRE02000070">
    <property type="protein sequence ID" value="EGE38428.2"/>
    <property type="molecule type" value="Genomic_DNA"/>
</dbReference>
<reference evidence="10 11" key="2">
    <citation type="submission" date="2011-10" db="EMBL/GenBank/DDBJ databases">
        <title>The Genome Sequence of Actinomyces viscosus C505.</title>
        <authorList>
            <consortium name="The Broad Institute Genome Sequencing Platform"/>
            <consortium name="The Broad Institute Genome Sequencing Center for Infectious Disease"/>
            <person name="Earl A."/>
            <person name="Ward D."/>
            <person name="Feldgarden M."/>
            <person name="Gevers D."/>
            <person name="Sibley C.D."/>
            <person name="Field T.R."/>
            <person name="Grinwis M."/>
            <person name="Eshaghurshan C.S."/>
            <person name="Surette M.G."/>
            <person name="Young S.K."/>
            <person name="Zeng Q."/>
            <person name="Gargeya S."/>
            <person name="Fitzgerald M."/>
            <person name="Haas B."/>
            <person name="Abouelleil A."/>
            <person name="Alvarado L."/>
            <person name="Arachchi H.M."/>
            <person name="Berlin A."/>
            <person name="Brown A."/>
            <person name="Chapman S.B."/>
            <person name="Chen Z."/>
            <person name="Dunbar C."/>
            <person name="Freedman E."/>
            <person name="Gearin G."/>
            <person name="Goldberg J."/>
            <person name="Griggs A."/>
            <person name="Gujja S."/>
            <person name="Heiman D."/>
            <person name="Howarth C."/>
            <person name="Larson L."/>
            <person name="Lui A."/>
            <person name="MacDonald P.J.P."/>
            <person name="Montmayeur A."/>
            <person name="Murphy C."/>
            <person name="Neiman D."/>
            <person name="Pearson M."/>
            <person name="Priest M."/>
            <person name="Roberts A."/>
            <person name="Saif S."/>
            <person name="Shea T."/>
            <person name="Shenoy N."/>
            <person name="Sisk P."/>
            <person name="Stolte C."/>
            <person name="Sykes S."/>
            <person name="Wortman J."/>
            <person name="Nusbaum C."/>
            <person name="Birren B."/>
        </authorList>
    </citation>
    <scope>NUCLEOTIDE SEQUENCE [LARGE SCALE GENOMIC DNA]</scope>
    <source>
        <strain evidence="10 11">C505</strain>
    </source>
</reference>
<dbReference type="InterPro" id="IPR006512">
    <property type="entry name" value="YidE_YbjL"/>
</dbReference>
<dbReference type="Proteomes" id="UP000004668">
    <property type="component" value="Unassembled WGS sequence"/>
</dbReference>
<evidence type="ECO:0000256" key="2">
    <source>
        <dbReference type="ARBA" id="ARBA00009854"/>
    </source>
</evidence>
<dbReference type="InterPro" id="IPR006037">
    <property type="entry name" value="RCK_C"/>
</dbReference>
<feature type="transmembrane region" description="Helical" evidence="8">
    <location>
        <begin position="501"/>
        <end position="519"/>
    </location>
</feature>
<feature type="transmembrane region" description="Helical" evidence="8">
    <location>
        <begin position="531"/>
        <end position="551"/>
    </location>
</feature>
<evidence type="ECO:0000256" key="4">
    <source>
        <dbReference type="ARBA" id="ARBA00022475"/>
    </source>
</evidence>
<keyword evidence="6 8" id="KW-1133">Transmembrane helix</keyword>
<dbReference type="NCBIfam" id="TIGR01625">
    <property type="entry name" value="YidE_YbjL_dupl"/>
    <property type="match status" value="1"/>
</dbReference>
<name>F2UWU4_ACTVI</name>
<proteinExistence type="inferred from homology"/>
<comment type="similarity">
    <text evidence="2">Belongs to the AAE transporter (TC 2.A.81) family.</text>
</comment>
<evidence type="ECO:0000256" key="5">
    <source>
        <dbReference type="ARBA" id="ARBA00022692"/>
    </source>
</evidence>
<comment type="subcellular location">
    <subcellularLocation>
        <location evidence="1">Cell membrane</location>
        <topology evidence="1">Multi-pass membrane protein</topology>
    </subcellularLocation>
</comment>
<keyword evidence="7 8" id="KW-0472">Membrane</keyword>
<dbReference type="Gene3D" id="3.30.70.1450">
    <property type="entry name" value="Regulator of K+ conductance, C-terminal domain"/>
    <property type="match status" value="1"/>
</dbReference>
<dbReference type="PROSITE" id="PS51202">
    <property type="entry name" value="RCK_C"/>
    <property type="match status" value="1"/>
</dbReference>
<feature type="transmembrane region" description="Helical" evidence="8">
    <location>
        <begin position="443"/>
        <end position="466"/>
    </location>
</feature>
<evidence type="ECO:0000256" key="6">
    <source>
        <dbReference type="ARBA" id="ARBA00022989"/>
    </source>
</evidence>
<feature type="domain" description="RCK C-terminal" evidence="9">
    <location>
        <begin position="283"/>
        <end position="368"/>
    </location>
</feature>
<dbReference type="PANTHER" id="PTHR30445">
    <property type="entry name" value="K(+)_H(+) ANTIPORTER SUBUNIT KHTT"/>
    <property type="match status" value="1"/>
</dbReference>
<accession>F2UWU4</accession>
<dbReference type="AlphaFoldDB" id="F2UWU4"/>
<sequence>MTPASPGRDRCAGFGVPGACDYPGVVSVLHPVLDVLAQAPILTVFLVIGLGTAVGQIPLGPIRFGAAGALFVGLAVGALDPRLGADLTLLRSLGLALFCYTVGLAAGNTFFRDLRRQLPLMALCVVALVIAGAAGGLYSHLTGVSPAMDSGAYAGALTSPVLDAAIEAAGTQEPAVGYALAYPVGVAVAILIVAGVVGRTWPGRRDPRPASADGITATSVYLLQRVALGEMKAFKEGRIRISYLERDGETRVVAPGEELLPGDKVVIVGAPAAVESAMHDLGTGLHNCLAKDRTAVDFRRLTVSSTRVAGRTIAEVDMPGRFQGVITRVKRGDLDLLAREDLVLELGDRVLAVVPSDELEKAADWFGDSERSIAQIDAFSVGAGMALGVLLGLVAIPLLGGITLRLGVAAGPLVVGMVLGWVGRTGPFVWGLPHAANSTIRQLGLLFFLAAIGLASGPDFAASAFSMTGLKVGVLAALIVVVNAIVLLAGARWVGVSAQRASGGLAGLVGQPAILAFALSKRDDERIEAGYATLFALAIVVKIVMVQVLVAL</sequence>
<organism evidence="10 11">
    <name type="scientific">Actinomyces viscosus C505</name>
    <dbReference type="NCBI Taxonomy" id="562973"/>
    <lineage>
        <taxon>Bacteria</taxon>
        <taxon>Bacillati</taxon>
        <taxon>Actinomycetota</taxon>
        <taxon>Actinomycetes</taxon>
        <taxon>Actinomycetales</taxon>
        <taxon>Actinomycetaceae</taxon>
        <taxon>Actinomyces</taxon>
    </lineage>
</organism>
<comment type="caution">
    <text evidence="10">The sequence shown here is derived from an EMBL/GenBank/DDBJ whole genome shotgun (WGS) entry which is preliminary data.</text>
</comment>
<dbReference type="GO" id="GO:0005886">
    <property type="term" value="C:plasma membrane"/>
    <property type="evidence" value="ECO:0007669"/>
    <property type="project" value="UniProtKB-SubCell"/>
</dbReference>
<keyword evidence="4" id="KW-1003">Cell membrane</keyword>
<evidence type="ECO:0000256" key="8">
    <source>
        <dbReference type="SAM" id="Phobius"/>
    </source>
</evidence>
<dbReference type="GO" id="GO:0006813">
    <property type="term" value="P:potassium ion transport"/>
    <property type="evidence" value="ECO:0007669"/>
    <property type="project" value="InterPro"/>
</dbReference>
<feature type="transmembrane region" description="Helical" evidence="8">
    <location>
        <begin position="180"/>
        <end position="198"/>
    </location>
</feature>
<feature type="transmembrane region" description="Helical" evidence="8">
    <location>
        <begin position="35"/>
        <end position="55"/>
    </location>
</feature>
<dbReference type="PANTHER" id="PTHR30445:SF3">
    <property type="entry name" value="TRANSPORT PROTEIN YIDE-RELATED"/>
    <property type="match status" value="1"/>
</dbReference>
<reference evidence="11" key="1">
    <citation type="submission" date="2010-02" db="EMBL/GenBank/DDBJ databases">
        <title>The Genome Sequence of Prevotella oris strain C735.</title>
        <authorList>
            <consortium name="The Broad Institute Genome Sequencing Platform"/>
            <person name="Ward D."/>
            <person name="Feldgarden M."/>
            <person name="Earl A."/>
            <person name="Young S.K."/>
            <person name="Zeng Q."/>
            <person name="Koehrsen M."/>
            <person name="Alvarado L."/>
            <person name="Berlin A."/>
            <person name="Bochicchio J."/>
            <person name="Borenstein D."/>
            <person name="Chapman S.B."/>
            <person name="Chen Z."/>
            <person name="Engels R."/>
            <person name="Freedman E."/>
            <person name="Gellesch M."/>
            <person name="Goldberg J."/>
            <person name="Griggs A."/>
            <person name="Gujja S."/>
            <person name="Heilman E."/>
            <person name="Heiman D."/>
            <person name="Hepburn T."/>
            <person name="Howarth C."/>
            <person name="Jen D."/>
            <person name="Larson L."/>
            <person name="Mehta T."/>
            <person name="Park D."/>
            <person name="Pearson M."/>
            <person name="Roberts A."/>
            <person name="Saif S."/>
            <person name="Shea T."/>
            <person name="Shenoy N."/>
            <person name="Sisk P."/>
            <person name="Stolte C."/>
            <person name="Sykes S."/>
            <person name="Thomson T."/>
            <person name="Walk T."/>
            <person name="White J."/>
            <person name="Yandava C."/>
            <person name="Sibley C.D."/>
            <person name="Field T.R."/>
            <person name="Grinwis M."/>
            <person name="Eshaghurshan C.S."/>
            <person name="Surette M.G."/>
            <person name="Haas B."/>
            <person name="Nusbaum C."/>
            <person name="Birren B."/>
        </authorList>
    </citation>
    <scope>NUCLEOTIDE SEQUENCE [LARGE SCALE GENOMIC DNA]</scope>
    <source>
        <strain evidence="11">C505</strain>
    </source>
</reference>
<protein>
    <submittedName>
        <fullName evidence="10">AspT/YidE/YbjL antiporter duplication domain-containing protein</fullName>
    </submittedName>
</protein>
<feature type="transmembrane region" description="Helical" evidence="8">
    <location>
        <begin position="62"/>
        <end position="79"/>
    </location>
</feature>